<dbReference type="SUPFAM" id="SSF52047">
    <property type="entry name" value="RNI-like"/>
    <property type="match status" value="1"/>
</dbReference>
<accession>A0A1L9V3Z2</accession>
<dbReference type="AlphaFoldDB" id="A0A1L9V3Z2"/>
<dbReference type="VEuPathDB" id="FungiDB:ASPGLDRAFT_160604"/>
<dbReference type="RefSeq" id="XP_022395257.1">
    <property type="nucleotide sequence ID" value="XM_022542459.1"/>
</dbReference>
<sequence length="516" mass="59354">MNWTRTRILPRLQMMTTVKSSMHSKQPDLCQRMPRDCWMGVFDHIEADEIVTMLSASQDLTASVRPSMYSTIAWEWNTVPQARILRLLQAVLQCPELASNIQHVSILSSSQYVLTEEWKNDPRDGQDGPLWNQYLESFSDVVEQSQSIVDKAQFPEALKWNEALQKGNSYAYVTILLSRLHNLKSLRLDYSFVWKSGFPGLMMKHALFSTPKAVLSSFNSLTAIDYGSNVPLSEEFDPIFNIFDELNGYPPCDPNQFMAWFHLPSVQSISIWLRSFQDVITGEDQGNLSKLHTLVIARATIKEEDVPSLLSQMTTLKSLHLGMAYRWHSEFALASCSNILEGLESISDTLEKLSLGVEYYPFSKGYYDFGTDEDEQARIEFDGFLKQFPRLRSAEVPITLLVGLDPDESDEIGDRLPDTLEELCLQWDNSEINGFWEFESQLHDCVRYLLDDQRTHSPHLKRVTIRQRMLHPIDRETFAKERAELKEVCTEAGIDLEVVFDYLSPGLWTQNNTWCE</sequence>
<dbReference type="Proteomes" id="UP000184300">
    <property type="component" value="Unassembled WGS sequence"/>
</dbReference>
<dbReference type="OrthoDB" id="4191831at2759"/>
<dbReference type="EMBL" id="KV878933">
    <property type="protein sequence ID" value="OJJ78559.1"/>
    <property type="molecule type" value="Genomic_DNA"/>
</dbReference>
<name>A0A1L9V3Z2_ASPGL</name>
<organism evidence="1 2">
    <name type="scientific">Aspergillus glaucus CBS 516.65</name>
    <dbReference type="NCBI Taxonomy" id="1160497"/>
    <lineage>
        <taxon>Eukaryota</taxon>
        <taxon>Fungi</taxon>
        <taxon>Dikarya</taxon>
        <taxon>Ascomycota</taxon>
        <taxon>Pezizomycotina</taxon>
        <taxon>Eurotiomycetes</taxon>
        <taxon>Eurotiomycetidae</taxon>
        <taxon>Eurotiales</taxon>
        <taxon>Aspergillaceae</taxon>
        <taxon>Aspergillus</taxon>
        <taxon>Aspergillus subgen. Aspergillus</taxon>
    </lineage>
</organism>
<dbReference type="GeneID" id="34458720"/>
<evidence type="ECO:0000313" key="2">
    <source>
        <dbReference type="Proteomes" id="UP000184300"/>
    </source>
</evidence>
<dbReference type="InterPro" id="IPR032675">
    <property type="entry name" value="LRR_dom_sf"/>
</dbReference>
<keyword evidence="2" id="KW-1185">Reference proteome</keyword>
<reference evidence="2" key="1">
    <citation type="journal article" date="2017" name="Genome Biol.">
        <title>Comparative genomics reveals high biological diversity and specific adaptations in the industrially and medically important fungal genus Aspergillus.</title>
        <authorList>
            <person name="de Vries R.P."/>
            <person name="Riley R."/>
            <person name="Wiebenga A."/>
            <person name="Aguilar-Osorio G."/>
            <person name="Amillis S."/>
            <person name="Uchima C.A."/>
            <person name="Anderluh G."/>
            <person name="Asadollahi M."/>
            <person name="Askin M."/>
            <person name="Barry K."/>
            <person name="Battaglia E."/>
            <person name="Bayram O."/>
            <person name="Benocci T."/>
            <person name="Braus-Stromeyer S.A."/>
            <person name="Caldana C."/>
            <person name="Canovas D."/>
            <person name="Cerqueira G.C."/>
            <person name="Chen F."/>
            <person name="Chen W."/>
            <person name="Choi C."/>
            <person name="Clum A."/>
            <person name="Dos Santos R.A."/>
            <person name="Damasio A.R."/>
            <person name="Diallinas G."/>
            <person name="Emri T."/>
            <person name="Fekete E."/>
            <person name="Flipphi M."/>
            <person name="Freyberg S."/>
            <person name="Gallo A."/>
            <person name="Gournas C."/>
            <person name="Habgood R."/>
            <person name="Hainaut M."/>
            <person name="Harispe M.L."/>
            <person name="Henrissat B."/>
            <person name="Hilden K.S."/>
            <person name="Hope R."/>
            <person name="Hossain A."/>
            <person name="Karabika E."/>
            <person name="Karaffa L."/>
            <person name="Karanyi Z."/>
            <person name="Krasevec N."/>
            <person name="Kuo A."/>
            <person name="Kusch H."/>
            <person name="LaButti K."/>
            <person name="Lagendijk E.L."/>
            <person name="Lapidus A."/>
            <person name="Levasseur A."/>
            <person name="Lindquist E."/>
            <person name="Lipzen A."/>
            <person name="Logrieco A.F."/>
            <person name="MacCabe A."/>
            <person name="Maekelae M.R."/>
            <person name="Malavazi I."/>
            <person name="Melin P."/>
            <person name="Meyer V."/>
            <person name="Mielnichuk N."/>
            <person name="Miskei M."/>
            <person name="Molnar A.P."/>
            <person name="Mule G."/>
            <person name="Ngan C.Y."/>
            <person name="Orejas M."/>
            <person name="Orosz E."/>
            <person name="Ouedraogo J.P."/>
            <person name="Overkamp K.M."/>
            <person name="Park H.-S."/>
            <person name="Perrone G."/>
            <person name="Piumi F."/>
            <person name="Punt P.J."/>
            <person name="Ram A.F."/>
            <person name="Ramon A."/>
            <person name="Rauscher S."/>
            <person name="Record E."/>
            <person name="Riano-Pachon D.M."/>
            <person name="Robert V."/>
            <person name="Roehrig J."/>
            <person name="Ruller R."/>
            <person name="Salamov A."/>
            <person name="Salih N.S."/>
            <person name="Samson R.A."/>
            <person name="Sandor E."/>
            <person name="Sanguinetti M."/>
            <person name="Schuetze T."/>
            <person name="Sepcic K."/>
            <person name="Shelest E."/>
            <person name="Sherlock G."/>
            <person name="Sophianopoulou V."/>
            <person name="Squina F.M."/>
            <person name="Sun H."/>
            <person name="Susca A."/>
            <person name="Todd R.B."/>
            <person name="Tsang A."/>
            <person name="Unkles S.E."/>
            <person name="van de Wiele N."/>
            <person name="van Rossen-Uffink D."/>
            <person name="Oliveira J.V."/>
            <person name="Vesth T.C."/>
            <person name="Visser J."/>
            <person name="Yu J.-H."/>
            <person name="Zhou M."/>
            <person name="Andersen M.R."/>
            <person name="Archer D.B."/>
            <person name="Baker S.E."/>
            <person name="Benoit I."/>
            <person name="Brakhage A.A."/>
            <person name="Braus G.H."/>
            <person name="Fischer R."/>
            <person name="Frisvad J.C."/>
            <person name="Goldman G.H."/>
            <person name="Houbraken J."/>
            <person name="Oakley B."/>
            <person name="Pocsi I."/>
            <person name="Scazzocchio C."/>
            <person name="Seiboth B."/>
            <person name="vanKuyk P.A."/>
            <person name="Wortman J."/>
            <person name="Dyer P.S."/>
            <person name="Grigoriev I.V."/>
        </authorList>
    </citation>
    <scope>NUCLEOTIDE SEQUENCE [LARGE SCALE GENOMIC DNA]</scope>
    <source>
        <strain evidence="2">CBS 516.65</strain>
    </source>
</reference>
<evidence type="ECO:0008006" key="3">
    <source>
        <dbReference type="Google" id="ProtNLM"/>
    </source>
</evidence>
<proteinExistence type="predicted"/>
<evidence type="ECO:0000313" key="1">
    <source>
        <dbReference type="EMBL" id="OJJ78559.1"/>
    </source>
</evidence>
<gene>
    <name evidence="1" type="ORF">ASPGLDRAFT_160604</name>
</gene>
<protein>
    <recommendedName>
        <fullName evidence="3">F-box domain-containing protein</fullName>
    </recommendedName>
</protein>
<dbReference type="Gene3D" id="3.80.10.10">
    <property type="entry name" value="Ribonuclease Inhibitor"/>
    <property type="match status" value="1"/>
</dbReference>